<keyword evidence="2" id="KW-1185">Reference proteome</keyword>
<dbReference type="PANTHER" id="PTHR28266">
    <property type="entry name" value="54S RIBOSOMAL PROTEIN L20, MITOCHONDRIAL"/>
    <property type="match status" value="1"/>
</dbReference>
<accession>A0AAN8A9H0</accession>
<dbReference type="PANTHER" id="PTHR28266:SF1">
    <property type="entry name" value="LARGE RIBOSOMAL SUBUNIT PROTEIN ML58"/>
    <property type="match status" value="1"/>
</dbReference>
<dbReference type="EMBL" id="JAWIZZ010000036">
    <property type="protein sequence ID" value="KAK5781290.1"/>
    <property type="molecule type" value="Genomic_DNA"/>
</dbReference>
<dbReference type="Pfam" id="PF12824">
    <property type="entry name" value="MRP-L20"/>
    <property type="match status" value="1"/>
</dbReference>
<organism evidence="1 2">
    <name type="scientific">Arxiozyma heterogenica</name>
    <dbReference type="NCBI Taxonomy" id="278026"/>
    <lineage>
        <taxon>Eukaryota</taxon>
        <taxon>Fungi</taxon>
        <taxon>Dikarya</taxon>
        <taxon>Ascomycota</taxon>
        <taxon>Saccharomycotina</taxon>
        <taxon>Saccharomycetes</taxon>
        <taxon>Saccharomycetales</taxon>
        <taxon>Saccharomycetaceae</taxon>
        <taxon>Arxiozyma</taxon>
    </lineage>
</organism>
<dbReference type="Proteomes" id="UP001306508">
    <property type="component" value="Unassembled WGS sequence"/>
</dbReference>
<dbReference type="GO" id="GO:0003735">
    <property type="term" value="F:structural constituent of ribosome"/>
    <property type="evidence" value="ECO:0007669"/>
    <property type="project" value="TreeGrafter"/>
</dbReference>
<dbReference type="InterPro" id="IPR024388">
    <property type="entry name" value="Ribosomal_mL58"/>
</dbReference>
<name>A0AAN8A9H0_9SACH</name>
<reference evidence="2" key="1">
    <citation type="submission" date="2023-07" db="EMBL/GenBank/DDBJ databases">
        <title>A draft genome of Kazachstania heterogenica Y-27499.</title>
        <authorList>
            <person name="Donic C."/>
            <person name="Kralova J.S."/>
            <person name="Fidel L."/>
            <person name="Ben-Dor S."/>
            <person name="Jung S."/>
        </authorList>
    </citation>
    <scope>NUCLEOTIDE SEQUENCE [LARGE SCALE GENOMIC DNA]</scope>
    <source>
        <strain evidence="2">Y27499</strain>
    </source>
</reference>
<evidence type="ECO:0000313" key="2">
    <source>
        <dbReference type="Proteomes" id="UP001306508"/>
    </source>
</evidence>
<comment type="caution">
    <text evidence="1">The sequence shown here is derived from an EMBL/GenBank/DDBJ whole genome shotgun (WGS) entry which is preliminary data.</text>
</comment>
<sequence length="216" mass="24891">MIRHNFLRTSFLIRGFQTNSILCKNATEAAAPKELPKINGQPTIYHKKRSMSNVDGYRKAKVNPGFYLQKAQSSPTGAIHSETIPLSFLPKDDPRRQFVVPHLRNSDKVLGDHRSPEVLTGKNALLNHVKSYHLTPEKVNEIIRLRSSDPNKYTRSVLAKQFGVSRLFISLVASAPKERLQEMNQRLNIIQSRWGKARKQARLERAKRHQTWYRDL</sequence>
<gene>
    <name evidence="1" type="ORF">RI543_001130</name>
</gene>
<protein>
    <submittedName>
        <fullName evidence="1">Uncharacterized protein</fullName>
    </submittedName>
</protein>
<proteinExistence type="predicted"/>
<dbReference type="GO" id="GO:0005762">
    <property type="term" value="C:mitochondrial large ribosomal subunit"/>
    <property type="evidence" value="ECO:0007669"/>
    <property type="project" value="TreeGrafter"/>
</dbReference>
<dbReference type="AlphaFoldDB" id="A0AAN8A9H0"/>
<evidence type="ECO:0000313" key="1">
    <source>
        <dbReference type="EMBL" id="KAK5781290.1"/>
    </source>
</evidence>